<dbReference type="EMBL" id="FWFR01000004">
    <property type="protein sequence ID" value="SLN75740.1"/>
    <property type="molecule type" value="Genomic_DNA"/>
</dbReference>
<name>A0A1Y5TWV6_9PROT</name>
<dbReference type="SUPFAM" id="SSF89796">
    <property type="entry name" value="CoA-transferase family III (CaiB/BaiF)"/>
    <property type="match status" value="1"/>
</dbReference>
<dbReference type="InterPro" id="IPR023606">
    <property type="entry name" value="CoA-Trfase_III_dom_1_sf"/>
</dbReference>
<dbReference type="PANTHER" id="PTHR48228:SF2">
    <property type="entry name" value="E-CINNAMOYL-COA:R-PHENYLLACTATE COA TRANSFERASE LARGE SUBUNIT"/>
    <property type="match status" value="1"/>
</dbReference>
<dbReference type="InParanoid" id="A0A1Y5TWV6"/>
<dbReference type="AlphaFoldDB" id="A0A1Y5TWV6"/>
<dbReference type="InterPro" id="IPR044855">
    <property type="entry name" value="CoA-Trfase_III_dom3_sf"/>
</dbReference>
<dbReference type="Gene3D" id="3.40.50.10540">
    <property type="entry name" value="Crotonobetainyl-coa:carnitine coa-transferase, domain 1"/>
    <property type="match status" value="1"/>
</dbReference>
<keyword evidence="2" id="KW-1185">Reference proteome</keyword>
<dbReference type="InterPro" id="IPR003673">
    <property type="entry name" value="CoA-Trfase_fam_III"/>
</dbReference>
<reference evidence="1 2" key="1">
    <citation type="submission" date="2017-03" db="EMBL/GenBank/DDBJ databases">
        <authorList>
            <person name="Afonso C.L."/>
            <person name="Miller P.J."/>
            <person name="Scott M.A."/>
            <person name="Spackman E."/>
            <person name="Goraichik I."/>
            <person name="Dimitrov K.M."/>
            <person name="Suarez D.L."/>
            <person name="Swayne D.E."/>
        </authorList>
    </citation>
    <scope>NUCLEOTIDE SEQUENCE [LARGE SCALE GENOMIC DNA]</scope>
    <source>
        <strain evidence="1 2">CECT 7691</strain>
    </source>
</reference>
<dbReference type="PANTHER" id="PTHR48228">
    <property type="entry name" value="SUCCINYL-COA--D-CITRAMALATE COA-TRANSFERASE"/>
    <property type="match status" value="1"/>
</dbReference>
<proteinExistence type="predicted"/>
<dbReference type="InterPro" id="IPR050509">
    <property type="entry name" value="CoA-transferase_III"/>
</dbReference>
<organism evidence="1 2">
    <name type="scientific">Oceanibacterium hippocampi</name>
    <dbReference type="NCBI Taxonomy" id="745714"/>
    <lineage>
        <taxon>Bacteria</taxon>
        <taxon>Pseudomonadati</taxon>
        <taxon>Pseudomonadota</taxon>
        <taxon>Alphaproteobacteria</taxon>
        <taxon>Sneathiellales</taxon>
        <taxon>Sneathiellaceae</taxon>
        <taxon>Oceanibacterium</taxon>
    </lineage>
</organism>
<dbReference type="Proteomes" id="UP000193200">
    <property type="component" value="Unassembled WGS sequence"/>
</dbReference>
<keyword evidence="1" id="KW-0808">Transferase</keyword>
<dbReference type="RefSeq" id="WP_085885443.1">
    <property type="nucleotide sequence ID" value="NZ_FWFR01000004.1"/>
</dbReference>
<dbReference type="GO" id="GO:0043785">
    <property type="term" value="F:cinnamoyl-CoA:phenyllactate CoA-transferase activity"/>
    <property type="evidence" value="ECO:0007669"/>
    <property type="project" value="UniProtKB-EC"/>
</dbReference>
<sequence length="408" mass="44036">MSDPTKGNLLTGIRVLDISNFIAGPAAATIMADYGADVIKVESPKMGDAYRYFQSSPGNPPCELDYGWQVDNRNKRALALDLTSAAGQATLHRMIAHTDVAIVNAPLKARPRLGLTFEALEPLNPRLIYASFTAYGESGPEAHKAGFDHTALWARSGLMDTVRPAPDSPPARAATGMGDHASGMTLFAAIMAALFRRERTGKGAMVATNLMANGLWANAVQAQAMLFGAEYAYRPGRENAGNPLHNLYQSGDGRWFHLIAIPEEKRWADLTVALERPDLAVDPRFATTADRHRNARDLIAALDGIFSRHDLDHWIAAFDAAGITCGPVMRLRDIPDDVQMRESDALTPLGGVGDGDLMTVNSPLWIDGVNKRPASRAPAHGEHSREILCEFGFADSEIADLTAAGIVK</sequence>
<dbReference type="Pfam" id="PF02515">
    <property type="entry name" value="CoA_transf_3"/>
    <property type="match status" value="1"/>
</dbReference>
<evidence type="ECO:0000313" key="2">
    <source>
        <dbReference type="Proteomes" id="UP000193200"/>
    </source>
</evidence>
<gene>
    <name evidence="1" type="primary">fldA_4</name>
    <name evidence="1" type="ORF">OCH7691_03939</name>
</gene>
<accession>A0A1Y5TWV6</accession>
<dbReference type="OrthoDB" id="7208981at2"/>
<protein>
    <submittedName>
        <fullName evidence="1">E-cinnamoyl-CoA:R-phenyllactate CoA transferase</fullName>
        <ecNumber evidence="1">2.8.3.17</ecNumber>
    </submittedName>
</protein>
<dbReference type="Gene3D" id="3.30.1540.10">
    <property type="entry name" value="formyl-coa transferase, domain 3"/>
    <property type="match status" value="1"/>
</dbReference>
<evidence type="ECO:0000313" key="1">
    <source>
        <dbReference type="EMBL" id="SLN75740.1"/>
    </source>
</evidence>
<dbReference type="EC" id="2.8.3.17" evidence="1"/>